<evidence type="ECO:0000256" key="5">
    <source>
        <dbReference type="SAM" id="MobiDB-lite"/>
    </source>
</evidence>
<evidence type="ECO:0000313" key="8">
    <source>
        <dbReference type="Proteomes" id="UP000439903"/>
    </source>
</evidence>
<evidence type="ECO:0000256" key="4">
    <source>
        <dbReference type="ARBA" id="ARBA00023242"/>
    </source>
</evidence>
<dbReference type="GO" id="GO:0008270">
    <property type="term" value="F:zinc ion binding"/>
    <property type="evidence" value="ECO:0007669"/>
    <property type="project" value="InterPro"/>
</dbReference>
<dbReference type="Pfam" id="PF00172">
    <property type="entry name" value="Zn_clus"/>
    <property type="match status" value="1"/>
</dbReference>
<comment type="subcellular location">
    <subcellularLocation>
        <location evidence="1">Nucleus</location>
    </subcellularLocation>
</comment>
<evidence type="ECO:0000313" key="7">
    <source>
        <dbReference type="EMBL" id="KAF0551531.1"/>
    </source>
</evidence>
<comment type="caution">
    <text evidence="7">The sequence shown here is derived from an EMBL/GenBank/DDBJ whole genome shotgun (WGS) entry which is preliminary data.</text>
</comment>
<dbReference type="GO" id="GO:0003677">
    <property type="term" value="F:DNA binding"/>
    <property type="evidence" value="ECO:0007669"/>
    <property type="project" value="UniProtKB-KW"/>
</dbReference>
<dbReference type="InterPro" id="IPR036864">
    <property type="entry name" value="Zn2-C6_fun-type_DNA-bd_sf"/>
</dbReference>
<dbReference type="InterPro" id="IPR007219">
    <property type="entry name" value="XnlR_reg_dom"/>
</dbReference>
<evidence type="ECO:0000259" key="6">
    <source>
        <dbReference type="PROSITE" id="PS50048"/>
    </source>
</evidence>
<dbReference type="CDD" id="cd12148">
    <property type="entry name" value="fungal_TF_MHR"/>
    <property type="match status" value="1"/>
</dbReference>
<accession>A0A8H4ETL3</accession>
<dbReference type="PROSITE" id="PS50048">
    <property type="entry name" value="ZN2_CY6_FUNGAL_2"/>
    <property type="match status" value="1"/>
</dbReference>
<sequence length="789" mass="89179">MSYSSVVWIDDPFFIKRQRVQMACSFCRHRKIRCDGRNPCANCKKYSTSCTYVKIEKTTRNKNRDKETIENTNNNTTTTRGNSSGSSQISTASTDSSIFGIQTSHGKRPLDDVTERQTLPPALRRNPTSQGIFSAPSPQSSTILPSNSISVAKPEPKLPLIDDHVIPPDDIVEHLLELYWVNVHPYVPVLNKSIFLQQRENPDDPPSLLLLNAMFAVAAEFSDRPSVRTDSESHEKGGWVFFDRARNILDSFLDAPRMSTIAALILMSIYQQHNTRRSGISPGYFRRWMYIGMAIRMALELDLNKDCDDPHLDRSHKELRKRLWWSLFMVDVLVCCGIGKASNIEEEECTIPEPDDNVNEPELKIDGALREFIHQIKFTRMLHLLLKHNFSYKVSTTSPYINQDSIVANFEDQIHEWFSHLPIQTTHTTDSLIDNSNNYSTTMLHLRMLYYSFIILLHRRYILNQDSLSKCIRAAQEVTPIGASILRNYSSPFRGFLNCTTWCLLQAGMIHALNKVVGNETSCRVAEEHYEKIVHLFQEYSQTTALQVLQDHANTCSSHRLSVIDVWTSSDNPPQQSPEMFVFSPGSKVGNINNNLSNNRNIIDSNATPSFLLSPSIDYPPPFPFVDVDNLCEYPNTRTDLTTYLKNNYSNMVSFQSLQYGATTLHMSPGTAAGTFDTPHISQITTTPFSSPHNGTISPLCGTTPHQSPNVDLGQFANITSPLLDNENTPVHSPDEFVNYNNPFPVLGKAQGSECAELLTNEEEWYGHQCGIQDSFERTTGVNKKSLIT</sequence>
<dbReference type="CDD" id="cd00067">
    <property type="entry name" value="GAL4"/>
    <property type="match status" value="1"/>
</dbReference>
<feature type="compositionally biased region" description="Low complexity" evidence="5">
    <location>
        <begin position="71"/>
        <end position="95"/>
    </location>
</feature>
<dbReference type="PROSITE" id="PS00463">
    <property type="entry name" value="ZN2_CY6_FUNGAL_1"/>
    <property type="match status" value="1"/>
</dbReference>
<dbReference type="OrthoDB" id="39175at2759"/>
<evidence type="ECO:0000256" key="2">
    <source>
        <dbReference type="ARBA" id="ARBA00022723"/>
    </source>
</evidence>
<gene>
    <name evidence="7" type="ORF">F8M41_023292</name>
</gene>
<feature type="region of interest" description="Disordered" evidence="5">
    <location>
        <begin position="120"/>
        <end position="141"/>
    </location>
</feature>
<dbReference type="AlphaFoldDB" id="A0A8H4ETL3"/>
<dbReference type="InterPro" id="IPR001138">
    <property type="entry name" value="Zn2Cys6_DnaBD"/>
</dbReference>
<feature type="region of interest" description="Disordered" evidence="5">
    <location>
        <begin position="61"/>
        <end position="95"/>
    </location>
</feature>
<evidence type="ECO:0000256" key="1">
    <source>
        <dbReference type="ARBA" id="ARBA00004123"/>
    </source>
</evidence>
<keyword evidence="2" id="KW-0479">Metal-binding</keyword>
<dbReference type="PANTHER" id="PTHR46910">
    <property type="entry name" value="TRANSCRIPTION FACTOR PDR1"/>
    <property type="match status" value="1"/>
</dbReference>
<proteinExistence type="predicted"/>
<dbReference type="InterPro" id="IPR050987">
    <property type="entry name" value="AtrR-like"/>
</dbReference>
<reference evidence="7 8" key="1">
    <citation type="journal article" date="2019" name="Environ. Microbiol.">
        <title>At the nexus of three kingdoms: the genome of the mycorrhizal fungus Gigaspora margarita provides insights into plant, endobacterial and fungal interactions.</title>
        <authorList>
            <person name="Venice F."/>
            <person name="Ghignone S."/>
            <person name="Salvioli di Fossalunga A."/>
            <person name="Amselem J."/>
            <person name="Novero M."/>
            <person name="Xianan X."/>
            <person name="Sedzielewska Toro K."/>
            <person name="Morin E."/>
            <person name="Lipzen A."/>
            <person name="Grigoriev I.V."/>
            <person name="Henrissat B."/>
            <person name="Martin F.M."/>
            <person name="Bonfante P."/>
        </authorList>
    </citation>
    <scope>NUCLEOTIDE SEQUENCE [LARGE SCALE GENOMIC DNA]</scope>
    <source>
        <strain evidence="7 8">BEG34</strain>
    </source>
</reference>
<evidence type="ECO:0000256" key="3">
    <source>
        <dbReference type="ARBA" id="ARBA00023125"/>
    </source>
</evidence>
<dbReference type="SUPFAM" id="SSF57701">
    <property type="entry name" value="Zn2/Cys6 DNA-binding domain"/>
    <property type="match status" value="1"/>
</dbReference>
<dbReference type="Gene3D" id="4.10.240.10">
    <property type="entry name" value="Zn(2)-C6 fungal-type DNA-binding domain"/>
    <property type="match status" value="1"/>
</dbReference>
<keyword evidence="3" id="KW-0238">DNA-binding</keyword>
<dbReference type="SMART" id="SM00066">
    <property type="entry name" value="GAL4"/>
    <property type="match status" value="1"/>
</dbReference>
<keyword evidence="8" id="KW-1185">Reference proteome</keyword>
<dbReference type="SMART" id="SM00906">
    <property type="entry name" value="Fungal_trans"/>
    <property type="match status" value="1"/>
</dbReference>
<feature type="domain" description="Zn(2)-C6 fungal-type" evidence="6">
    <location>
        <begin position="23"/>
        <end position="52"/>
    </location>
</feature>
<dbReference type="GO" id="GO:0000981">
    <property type="term" value="F:DNA-binding transcription factor activity, RNA polymerase II-specific"/>
    <property type="evidence" value="ECO:0007669"/>
    <property type="project" value="InterPro"/>
</dbReference>
<dbReference type="GO" id="GO:0006351">
    <property type="term" value="P:DNA-templated transcription"/>
    <property type="evidence" value="ECO:0007669"/>
    <property type="project" value="InterPro"/>
</dbReference>
<name>A0A8H4ETL3_GIGMA</name>
<dbReference type="GO" id="GO:0005634">
    <property type="term" value="C:nucleus"/>
    <property type="evidence" value="ECO:0007669"/>
    <property type="project" value="UniProtKB-SubCell"/>
</dbReference>
<feature type="compositionally biased region" description="Polar residues" evidence="5">
    <location>
        <begin position="126"/>
        <end position="141"/>
    </location>
</feature>
<organism evidence="7 8">
    <name type="scientific">Gigaspora margarita</name>
    <dbReference type="NCBI Taxonomy" id="4874"/>
    <lineage>
        <taxon>Eukaryota</taxon>
        <taxon>Fungi</taxon>
        <taxon>Fungi incertae sedis</taxon>
        <taxon>Mucoromycota</taxon>
        <taxon>Glomeromycotina</taxon>
        <taxon>Glomeromycetes</taxon>
        <taxon>Diversisporales</taxon>
        <taxon>Gigasporaceae</taxon>
        <taxon>Gigaspora</taxon>
    </lineage>
</organism>
<keyword evidence="4" id="KW-0539">Nucleus</keyword>
<dbReference type="Proteomes" id="UP000439903">
    <property type="component" value="Unassembled WGS sequence"/>
</dbReference>
<dbReference type="EMBL" id="WTPW01000076">
    <property type="protein sequence ID" value="KAF0551531.1"/>
    <property type="molecule type" value="Genomic_DNA"/>
</dbReference>
<dbReference type="PANTHER" id="PTHR46910:SF3">
    <property type="entry name" value="HALOTOLERANCE PROTEIN 9-RELATED"/>
    <property type="match status" value="1"/>
</dbReference>
<protein>
    <submittedName>
        <fullName evidence="7">Fungal-specific transcription factor domain-containing protein</fullName>
    </submittedName>
</protein>
<dbReference type="Pfam" id="PF04082">
    <property type="entry name" value="Fungal_trans"/>
    <property type="match status" value="1"/>
</dbReference>